<dbReference type="GO" id="GO:0032259">
    <property type="term" value="P:methylation"/>
    <property type="evidence" value="ECO:0007669"/>
    <property type="project" value="UniProtKB-KW"/>
</dbReference>
<dbReference type="AlphaFoldDB" id="F8P470"/>
<keyword evidence="2" id="KW-0489">Methyltransferase</keyword>
<evidence type="ECO:0000256" key="2">
    <source>
        <dbReference type="ARBA" id="ARBA00022603"/>
    </source>
</evidence>
<name>F8P470_SERL9</name>
<dbReference type="Gene3D" id="3.40.50.150">
    <property type="entry name" value="Vaccinia Virus protein VP39"/>
    <property type="match status" value="1"/>
</dbReference>
<dbReference type="InterPro" id="IPR029063">
    <property type="entry name" value="SAM-dependent_MTases_sf"/>
</dbReference>
<sequence length="140" mass="15718">MTLPSKNIEYGTKEYWDHRYSQHSDSATFDWFKSYAEVAHLIREYVPDKSSKILMLGCGNSSLSEDMWQDGYKNIVNIDYSSVVIQQMKQKYGSIRPGMECALSFGNASFDVAIDKGELCGNLSTVVVDDVAIGTMDAMM</sequence>
<comment type="similarity">
    <text evidence="1">Belongs to the methyltransferase superfamily.</text>
</comment>
<reference evidence="5" key="1">
    <citation type="submission" date="2011-04" db="EMBL/GenBank/DDBJ databases">
        <title>Evolution of plant cell wall degrading machinery underlies the functional diversity of forest fungi.</title>
        <authorList>
            <consortium name="US DOE Joint Genome Institute (JGI-PGF)"/>
            <person name="Eastwood D.C."/>
            <person name="Floudas D."/>
            <person name="Binder M."/>
            <person name="Majcherczyk A."/>
            <person name="Schneider P."/>
            <person name="Aerts A."/>
            <person name="Asiegbu F.O."/>
            <person name="Baker S.E."/>
            <person name="Barry K."/>
            <person name="Bendiksby M."/>
            <person name="Blumentritt M."/>
            <person name="Coutinho P.M."/>
            <person name="Cullen D."/>
            <person name="Cullen D."/>
            <person name="Gathman A."/>
            <person name="Goodell B."/>
            <person name="Henrissat B."/>
            <person name="Ihrmark K."/>
            <person name="Kauserud H."/>
            <person name="Kohler A."/>
            <person name="LaButti K."/>
            <person name="Lapidus A."/>
            <person name="Lavin J.L."/>
            <person name="Lee Y.-H."/>
            <person name="Lindquist E."/>
            <person name="Lilly W."/>
            <person name="Lucas S."/>
            <person name="Morin E."/>
            <person name="Murat C."/>
            <person name="Oguiza J.A."/>
            <person name="Park J."/>
            <person name="Pisabarro A.G."/>
            <person name="Riley R."/>
            <person name="Rosling A."/>
            <person name="Salamov A."/>
            <person name="Schmidt O."/>
            <person name="Schmutz J."/>
            <person name="Skrede I."/>
            <person name="Stenlid J."/>
            <person name="Wiebenga A."/>
            <person name="Xie X."/>
            <person name="Kues U."/>
            <person name="Hibbett D.S."/>
            <person name="Hoffmeister D."/>
            <person name="Hogberg N."/>
            <person name="Martin F."/>
            <person name="Grigoriev I.V."/>
            <person name="Watkinson S.C."/>
        </authorList>
    </citation>
    <scope>NUCLEOTIDE SEQUENCE</scope>
    <source>
        <strain evidence="5">S7.9</strain>
    </source>
</reference>
<evidence type="ECO:0000256" key="1">
    <source>
        <dbReference type="ARBA" id="ARBA00008361"/>
    </source>
</evidence>
<organism>
    <name type="scientific">Serpula lacrymans var. lacrymans (strain S7.9)</name>
    <name type="common">Dry rot fungus</name>
    <dbReference type="NCBI Taxonomy" id="578457"/>
    <lineage>
        <taxon>Eukaryota</taxon>
        <taxon>Fungi</taxon>
        <taxon>Dikarya</taxon>
        <taxon>Basidiomycota</taxon>
        <taxon>Agaricomycotina</taxon>
        <taxon>Agaricomycetes</taxon>
        <taxon>Agaricomycetidae</taxon>
        <taxon>Boletales</taxon>
        <taxon>Coniophorineae</taxon>
        <taxon>Serpulaceae</taxon>
        <taxon>Serpula</taxon>
    </lineage>
</organism>
<dbReference type="GO" id="GO:0008757">
    <property type="term" value="F:S-adenosylmethionine-dependent methyltransferase activity"/>
    <property type="evidence" value="ECO:0007669"/>
    <property type="project" value="InterPro"/>
</dbReference>
<evidence type="ECO:0000256" key="3">
    <source>
        <dbReference type="ARBA" id="ARBA00022679"/>
    </source>
</evidence>
<dbReference type="EMBL" id="GL945437">
    <property type="protein sequence ID" value="EGO22318.1"/>
    <property type="molecule type" value="Genomic_DNA"/>
</dbReference>
<dbReference type="SUPFAM" id="SSF53335">
    <property type="entry name" value="S-adenosyl-L-methionine-dependent methyltransferases"/>
    <property type="match status" value="1"/>
</dbReference>
<dbReference type="Proteomes" id="UP000008064">
    <property type="component" value="Unassembled WGS sequence"/>
</dbReference>
<dbReference type="InterPro" id="IPR051419">
    <property type="entry name" value="Lys/N-term_MeTrsfase_sf"/>
</dbReference>
<protein>
    <recommendedName>
        <fullName evidence="4">Methyltransferase type 11 domain-containing protein</fullName>
    </recommendedName>
</protein>
<dbReference type="Pfam" id="PF08241">
    <property type="entry name" value="Methyltransf_11"/>
    <property type="match status" value="1"/>
</dbReference>
<proteinExistence type="inferred from homology"/>
<keyword evidence="3" id="KW-0808">Transferase</keyword>
<dbReference type="KEGG" id="sla:SERLADRAFT_472997"/>
<feature type="domain" description="Methyltransferase type 11" evidence="4">
    <location>
        <begin position="54"/>
        <end position="114"/>
    </location>
</feature>
<dbReference type="HOGENOM" id="CLU_065920_4_1_1"/>
<accession>F8P470</accession>
<evidence type="ECO:0000313" key="5">
    <source>
        <dbReference type="EMBL" id="EGO22318.1"/>
    </source>
</evidence>
<dbReference type="OrthoDB" id="411785at2759"/>
<evidence type="ECO:0000259" key="4">
    <source>
        <dbReference type="Pfam" id="PF08241"/>
    </source>
</evidence>
<gene>
    <name evidence="5" type="ORF">SERLADRAFT_472997</name>
</gene>
<dbReference type="GeneID" id="18820226"/>
<feature type="non-terminal residue" evidence="5">
    <location>
        <position position="140"/>
    </location>
</feature>
<dbReference type="RefSeq" id="XP_007320856.1">
    <property type="nucleotide sequence ID" value="XM_007320794.1"/>
</dbReference>
<dbReference type="InterPro" id="IPR013216">
    <property type="entry name" value="Methyltransf_11"/>
</dbReference>
<dbReference type="PANTHER" id="PTHR12176">
    <property type="entry name" value="SAM-DEPENDENT METHYLTRANSFERASE SUPERFAMILY PROTEIN"/>
    <property type="match status" value="1"/>
</dbReference>